<accession>A0A919CMR8</accession>
<organism evidence="1 2">
    <name type="scientific">Thalassobaculum fulvum</name>
    <dbReference type="NCBI Taxonomy" id="1633335"/>
    <lineage>
        <taxon>Bacteria</taxon>
        <taxon>Pseudomonadati</taxon>
        <taxon>Pseudomonadota</taxon>
        <taxon>Alphaproteobacteria</taxon>
        <taxon>Rhodospirillales</taxon>
        <taxon>Thalassobaculaceae</taxon>
        <taxon>Thalassobaculum</taxon>
    </lineage>
</organism>
<sequence>MGSRPHRAPRSAGLARLRSLLATWRERTRLRRALRRMLTGAPHLIDDIGLTRPQAEAEAAKRFWQA</sequence>
<proteinExistence type="predicted"/>
<dbReference type="Proteomes" id="UP000630353">
    <property type="component" value="Unassembled WGS sequence"/>
</dbReference>
<evidence type="ECO:0000313" key="1">
    <source>
        <dbReference type="EMBL" id="GHD40920.1"/>
    </source>
</evidence>
<comment type="caution">
    <text evidence="1">The sequence shown here is derived from an EMBL/GenBank/DDBJ whole genome shotgun (WGS) entry which is preliminary data.</text>
</comment>
<dbReference type="AlphaFoldDB" id="A0A919CMR8"/>
<evidence type="ECO:0008006" key="3">
    <source>
        <dbReference type="Google" id="ProtNLM"/>
    </source>
</evidence>
<reference evidence="1" key="1">
    <citation type="journal article" date="2014" name="Int. J. Syst. Evol. Microbiol.">
        <title>Complete genome sequence of Corynebacterium casei LMG S-19264T (=DSM 44701T), isolated from a smear-ripened cheese.</title>
        <authorList>
            <consortium name="US DOE Joint Genome Institute (JGI-PGF)"/>
            <person name="Walter F."/>
            <person name="Albersmeier A."/>
            <person name="Kalinowski J."/>
            <person name="Ruckert C."/>
        </authorList>
    </citation>
    <scope>NUCLEOTIDE SEQUENCE</scope>
    <source>
        <strain evidence="1">KCTC 42651</strain>
    </source>
</reference>
<reference evidence="1" key="2">
    <citation type="submission" date="2020-09" db="EMBL/GenBank/DDBJ databases">
        <authorList>
            <person name="Sun Q."/>
            <person name="Kim S."/>
        </authorList>
    </citation>
    <scope>NUCLEOTIDE SEQUENCE</scope>
    <source>
        <strain evidence="1">KCTC 42651</strain>
    </source>
</reference>
<evidence type="ECO:0000313" key="2">
    <source>
        <dbReference type="Proteomes" id="UP000630353"/>
    </source>
</evidence>
<gene>
    <name evidence="1" type="ORF">GCM10017083_04660</name>
</gene>
<keyword evidence="2" id="KW-1185">Reference proteome</keyword>
<name>A0A919CMR8_9PROT</name>
<protein>
    <recommendedName>
        <fullName evidence="3">DUF1127 domain-containing protein</fullName>
    </recommendedName>
</protein>
<dbReference type="EMBL" id="BMZS01000001">
    <property type="protein sequence ID" value="GHD40920.1"/>
    <property type="molecule type" value="Genomic_DNA"/>
</dbReference>